<keyword evidence="3" id="KW-1185">Reference proteome</keyword>
<organism evidence="2 3">
    <name type="scientific">Hymenobacter gummosus</name>
    <dbReference type="NCBI Taxonomy" id="1776032"/>
    <lineage>
        <taxon>Bacteria</taxon>
        <taxon>Pseudomonadati</taxon>
        <taxon>Bacteroidota</taxon>
        <taxon>Cytophagia</taxon>
        <taxon>Cytophagales</taxon>
        <taxon>Hymenobacteraceae</taxon>
        <taxon>Hymenobacter</taxon>
    </lineage>
</organism>
<dbReference type="Proteomes" id="UP000282184">
    <property type="component" value="Unassembled WGS sequence"/>
</dbReference>
<comment type="caution">
    <text evidence="2">The sequence shown here is derived from an EMBL/GenBank/DDBJ whole genome shotgun (WGS) entry which is preliminary data.</text>
</comment>
<evidence type="ECO:0000256" key="1">
    <source>
        <dbReference type="SAM" id="SignalP"/>
    </source>
</evidence>
<keyword evidence="1" id="KW-0732">Signal</keyword>
<sequence>MNLPACFRLLFVALLLVAAGPARAQLADREVPAPRGYSDMPVNLSPLAALDCAPEQLLRALANELHLQPHQALALRRTLLAAPAGDTADAEVPAAETLRLLLSEAQLDQLQRLTATPGEVLTGWVAAYR</sequence>
<dbReference type="EMBL" id="RXOF01000008">
    <property type="protein sequence ID" value="RTQ48811.1"/>
    <property type="molecule type" value="Genomic_DNA"/>
</dbReference>
<evidence type="ECO:0000313" key="3">
    <source>
        <dbReference type="Proteomes" id="UP000282184"/>
    </source>
</evidence>
<dbReference type="OrthoDB" id="886883at2"/>
<evidence type="ECO:0008006" key="4">
    <source>
        <dbReference type="Google" id="ProtNLM"/>
    </source>
</evidence>
<proteinExistence type="predicted"/>
<reference evidence="2 3" key="1">
    <citation type="submission" date="2018-12" db="EMBL/GenBank/DDBJ databases">
        <title>Hymenobacter gummosus sp. nov., isolated from a spring.</title>
        <authorList>
            <person name="Nie L."/>
        </authorList>
    </citation>
    <scope>NUCLEOTIDE SEQUENCE [LARGE SCALE GENOMIC DNA]</scope>
    <source>
        <strain evidence="2 3">KCTC 52166</strain>
    </source>
</reference>
<accession>A0A3S0QH58</accession>
<dbReference type="AlphaFoldDB" id="A0A3S0QH58"/>
<dbReference type="RefSeq" id="WP_126693888.1">
    <property type="nucleotide sequence ID" value="NZ_RXOF01000008.1"/>
</dbReference>
<feature type="signal peptide" evidence="1">
    <location>
        <begin position="1"/>
        <end position="24"/>
    </location>
</feature>
<feature type="chain" id="PRO_5018768751" description="DUF3300 domain-containing protein" evidence="1">
    <location>
        <begin position="25"/>
        <end position="129"/>
    </location>
</feature>
<evidence type="ECO:0000313" key="2">
    <source>
        <dbReference type="EMBL" id="RTQ48811.1"/>
    </source>
</evidence>
<gene>
    <name evidence="2" type="ORF">EJV47_14495</name>
</gene>
<name>A0A3S0QH58_9BACT</name>
<protein>
    <recommendedName>
        <fullName evidence="4">DUF3300 domain-containing protein</fullName>
    </recommendedName>
</protein>